<name>A0ABQ8APS1_BRANA</name>
<feature type="domain" description="Dof-type" evidence="10">
    <location>
        <begin position="37"/>
        <end position="91"/>
    </location>
</feature>
<keyword evidence="6 9" id="KW-0804">Transcription</keyword>
<comment type="subcellular location">
    <subcellularLocation>
        <location evidence="8 9">Nucleus</location>
    </subcellularLocation>
</comment>
<sequence length="263" mass="29873">FSRAYIRRHPHNTKIIIPTTRKLIKGNEVNQEKPPLRVCPRCNSTNTKFCYYNNHSVSQPRYKCKECRRKWTHGGALRNIPIGGSGRKKKSTTIDQPFVSQAVSAEIQQVISRRHQPFLHAQATNQFVRSFGGFSSGFDVENVGSFPGNHGDVVLPFQSFTPMDRSYFHDGLFQQDYYNVESNDLIGNHLNNQSIGSYNVVNSDHNNYINQEDQNNTTATSKTTVCMSPLTIWRSMLMNMNHNASTSGSRVSLETDHIKNNCV</sequence>
<keyword evidence="5 8" id="KW-0238">DNA-binding</keyword>
<proteinExistence type="predicted"/>
<dbReference type="InterPro" id="IPR003851">
    <property type="entry name" value="Znf_Dof"/>
</dbReference>
<evidence type="ECO:0000256" key="6">
    <source>
        <dbReference type="ARBA" id="ARBA00023163"/>
    </source>
</evidence>
<evidence type="ECO:0000256" key="2">
    <source>
        <dbReference type="ARBA" id="ARBA00022771"/>
    </source>
</evidence>
<keyword evidence="12" id="KW-1185">Reference proteome</keyword>
<keyword evidence="3 9" id="KW-0862">Zinc</keyword>
<evidence type="ECO:0000256" key="5">
    <source>
        <dbReference type="ARBA" id="ARBA00023125"/>
    </source>
</evidence>
<reference evidence="11 12" key="1">
    <citation type="submission" date="2021-05" db="EMBL/GenBank/DDBJ databases">
        <title>Genome Assembly of Synthetic Allotetraploid Brassica napus Reveals Homoeologous Exchanges between Subgenomes.</title>
        <authorList>
            <person name="Davis J.T."/>
        </authorList>
    </citation>
    <scope>NUCLEOTIDE SEQUENCE [LARGE SCALE GENOMIC DNA]</scope>
    <source>
        <strain evidence="12">cv. Da-Ae</strain>
        <tissue evidence="11">Seedling</tissue>
    </source>
</reference>
<evidence type="ECO:0000313" key="11">
    <source>
        <dbReference type="EMBL" id="KAH0894448.1"/>
    </source>
</evidence>
<accession>A0ABQ8APS1</accession>
<comment type="function">
    <text evidence="9">Transcription factor that binds specifically to a 5'-AA[AG]G-3' consensus core sequence.</text>
</comment>
<dbReference type="Pfam" id="PF02701">
    <property type="entry name" value="Zn_ribbon_Dof"/>
    <property type="match status" value="1"/>
</dbReference>
<dbReference type="EMBL" id="JAGKQM010000013">
    <property type="protein sequence ID" value="KAH0894448.1"/>
    <property type="molecule type" value="Genomic_DNA"/>
</dbReference>
<gene>
    <name evidence="11" type="ORF">HID58_056877</name>
</gene>
<feature type="non-terminal residue" evidence="11">
    <location>
        <position position="1"/>
    </location>
</feature>
<keyword evidence="1 9" id="KW-0479">Metal-binding</keyword>
<dbReference type="PROSITE" id="PS50884">
    <property type="entry name" value="ZF_DOF_2"/>
    <property type="match status" value="1"/>
</dbReference>
<evidence type="ECO:0000259" key="10">
    <source>
        <dbReference type="PROSITE" id="PS50884"/>
    </source>
</evidence>
<keyword evidence="4 9" id="KW-0805">Transcription regulation</keyword>
<protein>
    <recommendedName>
        <fullName evidence="9">Dof zinc finger protein</fullName>
    </recommendedName>
</protein>
<keyword evidence="7 8" id="KW-0539">Nucleus</keyword>
<dbReference type="InterPro" id="IPR045174">
    <property type="entry name" value="Dof"/>
</dbReference>
<evidence type="ECO:0000256" key="1">
    <source>
        <dbReference type="ARBA" id="ARBA00022723"/>
    </source>
</evidence>
<organism evidence="11 12">
    <name type="scientific">Brassica napus</name>
    <name type="common">Rape</name>
    <dbReference type="NCBI Taxonomy" id="3708"/>
    <lineage>
        <taxon>Eukaryota</taxon>
        <taxon>Viridiplantae</taxon>
        <taxon>Streptophyta</taxon>
        <taxon>Embryophyta</taxon>
        <taxon>Tracheophyta</taxon>
        <taxon>Spermatophyta</taxon>
        <taxon>Magnoliopsida</taxon>
        <taxon>eudicotyledons</taxon>
        <taxon>Gunneridae</taxon>
        <taxon>Pentapetalae</taxon>
        <taxon>rosids</taxon>
        <taxon>malvids</taxon>
        <taxon>Brassicales</taxon>
        <taxon>Brassicaceae</taxon>
        <taxon>Brassiceae</taxon>
        <taxon>Brassica</taxon>
    </lineage>
</organism>
<evidence type="ECO:0000313" key="12">
    <source>
        <dbReference type="Proteomes" id="UP000824890"/>
    </source>
</evidence>
<evidence type="ECO:0000256" key="9">
    <source>
        <dbReference type="RuleBase" id="RU369094"/>
    </source>
</evidence>
<evidence type="ECO:0000256" key="3">
    <source>
        <dbReference type="ARBA" id="ARBA00022833"/>
    </source>
</evidence>
<dbReference type="PANTHER" id="PTHR31992:SF126">
    <property type="entry name" value="DOF ZINC FINGER PROTEIN DOF4.2-RELATED"/>
    <property type="match status" value="1"/>
</dbReference>
<evidence type="ECO:0000256" key="4">
    <source>
        <dbReference type="ARBA" id="ARBA00023015"/>
    </source>
</evidence>
<keyword evidence="2 8" id="KW-0863">Zinc-finger</keyword>
<comment type="caution">
    <text evidence="11">The sequence shown here is derived from an EMBL/GenBank/DDBJ whole genome shotgun (WGS) entry which is preliminary data.</text>
</comment>
<evidence type="ECO:0000256" key="7">
    <source>
        <dbReference type="ARBA" id="ARBA00023242"/>
    </source>
</evidence>
<dbReference type="Proteomes" id="UP000824890">
    <property type="component" value="Unassembled WGS sequence"/>
</dbReference>
<dbReference type="PANTHER" id="PTHR31992">
    <property type="entry name" value="DOF ZINC FINGER PROTEIN DOF1.4-RELATED"/>
    <property type="match status" value="1"/>
</dbReference>
<evidence type="ECO:0000256" key="8">
    <source>
        <dbReference type="PROSITE-ProRule" id="PRU00071"/>
    </source>
</evidence>
<dbReference type="PROSITE" id="PS01361">
    <property type="entry name" value="ZF_DOF_1"/>
    <property type="match status" value="1"/>
</dbReference>